<reference evidence="1 2" key="1">
    <citation type="submission" date="2017-07" db="EMBL/GenBank/DDBJ databases">
        <authorList>
            <person name="Talla V."/>
            <person name="Backstrom N."/>
        </authorList>
    </citation>
    <scope>NUCLEOTIDE SEQUENCE [LARGE SCALE GENOMIC DNA]</scope>
</reference>
<protein>
    <submittedName>
        <fullName evidence="1">Uncharacterized protein</fullName>
    </submittedName>
</protein>
<proteinExistence type="predicted"/>
<gene>
    <name evidence="1" type="ORF">LSINAPIS_LOCUS2158</name>
</gene>
<sequence length="19" mass="2249">MSAPYHDVRIKLHKTILII</sequence>
<accession>A0A5E4PU08</accession>
<dbReference type="Proteomes" id="UP000324832">
    <property type="component" value="Unassembled WGS sequence"/>
</dbReference>
<organism evidence="1 2">
    <name type="scientific">Leptidea sinapis</name>
    <dbReference type="NCBI Taxonomy" id="189913"/>
    <lineage>
        <taxon>Eukaryota</taxon>
        <taxon>Metazoa</taxon>
        <taxon>Ecdysozoa</taxon>
        <taxon>Arthropoda</taxon>
        <taxon>Hexapoda</taxon>
        <taxon>Insecta</taxon>
        <taxon>Pterygota</taxon>
        <taxon>Neoptera</taxon>
        <taxon>Endopterygota</taxon>
        <taxon>Lepidoptera</taxon>
        <taxon>Glossata</taxon>
        <taxon>Ditrysia</taxon>
        <taxon>Papilionoidea</taxon>
        <taxon>Pieridae</taxon>
        <taxon>Dismorphiinae</taxon>
        <taxon>Leptidea</taxon>
    </lineage>
</organism>
<evidence type="ECO:0000313" key="1">
    <source>
        <dbReference type="EMBL" id="VVC88901.1"/>
    </source>
</evidence>
<name>A0A5E4PU08_9NEOP</name>
<dbReference type="AlphaFoldDB" id="A0A5E4PU08"/>
<evidence type="ECO:0000313" key="2">
    <source>
        <dbReference type="Proteomes" id="UP000324832"/>
    </source>
</evidence>
<keyword evidence="2" id="KW-1185">Reference proteome</keyword>
<dbReference type="EMBL" id="FZQP02000415">
    <property type="protein sequence ID" value="VVC88901.1"/>
    <property type="molecule type" value="Genomic_DNA"/>
</dbReference>